<gene>
    <name evidence="2" type="ORF">CSOL1703_00016743</name>
</gene>
<keyword evidence="3" id="KW-1185">Reference proteome</keyword>
<organism evidence="2 3">
    <name type="scientific">Clonostachys solani</name>
    <dbReference type="NCBI Taxonomy" id="160281"/>
    <lineage>
        <taxon>Eukaryota</taxon>
        <taxon>Fungi</taxon>
        <taxon>Dikarya</taxon>
        <taxon>Ascomycota</taxon>
        <taxon>Pezizomycotina</taxon>
        <taxon>Sordariomycetes</taxon>
        <taxon>Hypocreomycetidae</taxon>
        <taxon>Hypocreales</taxon>
        <taxon>Bionectriaceae</taxon>
        <taxon>Clonostachys</taxon>
    </lineage>
</organism>
<protein>
    <submittedName>
        <fullName evidence="2">Uncharacterized protein</fullName>
    </submittedName>
</protein>
<evidence type="ECO:0000313" key="2">
    <source>
        <dbReference type="EMBL" id="CAH0054673.1"/>
    </source>
</evidence>
<dbReference type="EMBL" id="CABFOC020000051">
    <property type="protein sequence ID" value="CAH0054673.1"/>
    <property type="molecule type" value="Genomic_DNA"/>
</dbReference>
<feature type="region of interest" description="Disordered" evidence="1">
    <location>
        <begin position="1"/>
        <end position="24"/>
    </location>
</feature>
<proteinExistence type="predicted"/>
<comment type="caution">
    <text evidence="2">The sequence shown here is derived from an EMBL/GenBank/DDBJ whole genome shotgun (WGS) entry which is preliminary data.</text>
</comment>
<dbReference type="AlphaFoldDB" id="A0A9N9ZFY7"/>
<evidence type="ECO:0000313" key="3">
    <source>
        <dbReference type="Proteomes" id="UP000775872"/>
    </source>
</evidence>
<name>A0A9N9ZFY7_9HYPO</name>
<sequence>MWMDSRGNGSARKTGIGSTPNTRTGRHALIPPIVPIVQRSIIQWPRILSRPLRDTYKYWGVALIWRDDLAAREQLLGVRSPDDEFPGVVGNGQGGECVVFPKHVAVPRLDGKDAAAVEGSVGVGGRTALDGVDTLCGIGGLGVDAEGPIALRISVVAGALKRFDDPFRLVGPHGLGAGGARCWAREGEGGREEGEEGLGEMHCDCLKL</sequence>
<reference evidence="2" key="1">
    <citation type="submission" date="2021-10" db="EMBL/GenBank/DDBJ databases">
        <authorList>
            <person name="Piombo E."/>
        </authorList>
    </citation>
    <scope>NUCLEOTIDE SEQUENCE</scope>
</reference>
<evidence type="ECO:0000256" key="1">
    <source>
        <dbReference type="SAM" id="MobiDB-lite"/>
    </source>
</evidence>
<accession>A0A9N9ZFY7</accession>
<dbReference type="Proteomes" id="UP000775872">
    <property type="component" value="Unassembled WGS sequence"/>
</dbReference>